<dbReference type="PANTHER" id="PTHR47163:SF2">
    <property type="entry name" value="SI:DKEY-17M8.2"/>
    <property type="match status" value="1"/>
</dbReference>
<protein>
    <submittedName>
        <fullName evidence="2">IS1595 family transposase</fullName>
    </submittedName>
</protein>
<feature type="domain" description="ISXO2-like transposase" evidence="1">
    <location>
        <begin position="127"/>
        <end position="275"/>
    </location>
</feature>
<dbReference type="InterPro" id="IPR024442">
    <property type="entry name" value="Transposase_Zn_ribbon"/>
</dbReference>
<proteinExistence type="predicted"/>
<dbReference type="SMART" id="SM01126">
    <property type="entry name" value="DDE_Tnp_IS1595"/>
    <property type="match status" value="1"/>
</dbReference>
<dbReference type="PANTHER" id="PTHR47163">
    <property type="entry name" value="DDE_TNP_IS1595 DOMAIN-CONTAINING PROTEIN"/>
    <property type="match status" value="1"/>
</dbReference>
<dbReference type="EMBL" id="WTYO01000001">
    <property type="protein sequence ID" value="MXO67807.1"/>
    <property type="molecule type" value="Genomic_DNA"/>
</dbReference>
<dbReference type="InterPro" id="IPR024445">
    <property type="entry name" value="Tnp_ISXO2-like"/>
</dbReference>
<dbReference type="Proteomes" id="UP000444401">
    <property type="component" value="Unassembled WGS sequence"/>
</dbReference>
<evidence type="ECO:0000313" key="2">
    <source>
        <dbReference type="EMBL" id="MXO67807.1"/>
    </source>
</evidence>
<gene>
    <name evidence="2" type="ORF">GRI72_03035</name>
</gene>
<dbReference type="NCBIfam" id="NF033547">
    <property type="entry name" value="transpos_IS1595"/>
    <property type="match status" value="1"/>
</dbReference>
<organism evidence="2 3">
    <name type="scientific">Pelagerythrobacter marinus</name>
    <dbReference type="NCBI Taxonomy" id="538382"/>
    <lineage>
        <taxon>Bacteria</taxon>
        <taxon>Pseudomonadati</taxon>
        <taxon>Pseudomonadota</taxon>
        <taxon>Alphaproteobacteria</taxon>
        <taxon>Sphingomonadales</taxon>
        <taxon>Erythrobacteraceae</taxon>
        <taxon>Pelagerythrobacter</taxon>
    </lineage>
</organism>
<keyword evidence="3" id="KW-1185">Reference proteome</keyword>
<dbReference type="Pfam" id="PF12762">
    <property type="entry name" value="DDE_Tnp_IS1595"/>
    <property type="match status" value="1"/>
</dbReference>
<dbReference type="RefSeq" id="WP_160732433.1">
    <property type="nucleotide sequence ID" value="NZ_WTYO01000001.1"/>
</dbReference>
<sequence>MSKSTISTFELFQMFPDQESARAYFEERRWPDGATCPACGEAERIGTRKGGFYRCNACLLDFTVRTGTIFERSKVPLHKWLYAMYLLVTARKGISSVQLHAQIGVTQKTAWFMLQRLREACGNDPTELAGTVEIDECYIGGKESAKHESKRLKLGRGGVGKTAVIAGRERESGQVKAEVRDTVTGRNANGFTSRHVQVGSTIHTDESAIYNRVGGLLYKHERINHSAGEYVRGDVTTNGIESVFALLKRGLHGVYHHASPKHLHRYVGEFAFRLGDGDVSHHTMQRLERLFSAAIGRRITYAELIA</sequence>
<comment type="caution">
    <text evidence="2">The sequence shown here is derived from an EMBL/GenBank/DDBJ whole genome shotgun (WGS) entry which is preliminary data.</text>
</comment>
<dbReference type="Pfam" id="PF12760">
    <property type="entry name" value="Zn_ribbon_IS1595"/>
    <property type="match status" value="1"/>
</dbReference>
<accession>A0ABW9UYP6</accession>
<evidence type="ECO:0000313" key="3">
    <source>
        <dbReference type="Proteomes" id="UP000444401"/>
    </source>
</evidence>
<dbReference type="InterPro" id="IPR053164">
    <property type="entry name" value="IS1016-like_transposase"/>
</dbReference>
<reference evidence="2 3" key="1">
    <citation type="submission" date="2019-12" db="EMBL/GenBank/DDBJ databases">
        <title>Genomic-based taxomic classification of the family Erythrobacteraceae.</title>
        <authorList>
            <person name="Xu L."/>
        </authorList>
    </citation>
    <scope>NUCLEOTIDE SEQUENCE [LARGE SCALE GENOMIC DNA]</scope>
    <source>
        <strain evidence="2 3">H32</strain>
    </source>
</reference>
<evidence type="ECO:0000259" key="1">
    <source>
        <dbReference type="SMART" id="SM01126"/>
    </source>
</evidence>
<name>A0ABW9UYP6_9SPHN</name>